<feature type="domain" description="Response regulatory" evidence="6">
    <location>
        <begin position="4"/>
        <end position="128"/>
    </location>
</feature>
<dbReference type="InterPro" id="IPR046947">
    <property type="entry name" value="LytR-like"/>
</dbReference>
<evidence type="ECO:0000313" key="8">
    <source>
        <dbReference type="EMBL" id="MBV7274553.1"/>
    </source>
</evidence>
<keyword evidence="3" id="KW-0010">Activator</keyword>
<dbReference type="SMART" id="SM00850">
    <property type="entry name" value="LytTR"/>
    <property type="match status" value="1"/>
</dbReference>
<dbReference type="AlphaFoldDB" id="A0A949TXU3"/>
<evidence type="ECO:0000256" key="1">
    <source>
        <dbReference type="ARBA" id="ARBA00022490"/>
    </source>
</evidence>
<evidence type="ECO:0000256" key="5">
    <source>
        <dbReference type="PROSITE-ProRule" id="PRU00169"/>
    </source>
</evidence>
<dbReference type="InterPro" id="IPR007492">
    <property type="entry name" value="LytTR_DNA-bd_dom"/>
</dbReference>
<dbReference type="RefSeq" id="WP_218321618.1">
    <property type="nucleotide sequence ID" value="NZ_JAEEGC010000089.1"/>
</dbReference>
<comment type="function">
    <text evidence="4">Required for high-level post-exponential phase expression of a series of secreted proteins.</text>
</comment>
<accession>A0A949TXU3</accession>
<dbReference type="InterPro" id="IPR001789">
    <property type="entry name" value="Sig_transdc_resp-reg_receiver"/>
</dbReference>
<dbReference type="GO" id="GO:0000156">
    <property type="term" value="F:phosphorelay response regulator activity"/>
    <property type="evidence" value="ECO:0007669"/>
    <property type="project" value="InterPro"/>
</dbReference>
<comment type="caution">
    <text evidence="8">The sequence shown here is derived from an EMBL/GenBank/DDBJ whole genome shotgun (WGS) entry which is preliminary data.</text>
</comment>
<feature type="domain" description="HTH LytTR-type" evidence="7">
    <location>
        <begin position="146"/>
        <end position="249"/>
    </location>
</feature>
<dbReference type="Proteomes" id="UP000694308">
    <property type="component" value="Unassembled WGS sequence"/>
</dbReference>
<reference evidence="8" key="1">
    <citation type="submission" date="2020-12" db="EMBL/GenBank/DDBJ databases">
        <title>Clostridium thailandense sp. nov., a novel acetogenic bacterium isolated from peat land soil in Thailand.</title>
        <authorList>
            <person name="Chaikitkaew S."/>
            <person name="Birkeland N.K."/>
        </authorList>
    </citation>
    <scope>NUCLEOTIDE SEQUENCE</scope>
    <source>
        <strain evidence="8">PL3</strain>
    </source>
</reference>
<dbReference type="Pfam" id="PF00072">
    <property type="entry name" value="Response_reg"/>
    <property type="match status" value="1"/>
</dbReference>
<evidence type="ECO:0000313" key="9">
    <source>
        <dbReference type="Proteomes" id="UP000694308"/>
    </source>
</evidence>
<sequence>MELKFIICDDEKNSLCSTINRIERIIKEDNVKGEIVLCVNNPNAVLEYSKTNYRDANVYILDINFNNDINGLNLARTIRNNEPNSYIIFLTAHAQLSMLTFQYRLKVFDFLIKPVIYGDFKECINALWQDFNKIEELKSKGESDYINIKSGYREYKLASDEIFFIESFGPKLIIHMREGNIETYSTLKEFITTLNKKSNSFYKCHKSYIVNLNYITQLDSQNNELILSNGDRCLIGRVQKSYLREKMNI</sequence>
<evidence type="ECO:0000256" key="3">
    <source>
        <dbReference type="ARBA" id="ARBA00023159"/>
    </source>
</evidence>
<organism evidence="8 9">
    <name type="scientific">Clostridium thailandense</name>
    <dbReference type="NCBI Taxonomy" id="2794346"/>
    <lineage>
        <taxon>Bacteria</taxon>
        <taxon>Bacillati</taxon>
        <taxon>Bacillota</taxon>
        <taxon>Clostridia</taxon>
        <taxon>Eubacteriales</taxon>
        <taxon>Clostridiaceae</taxon>
        <taxon>Clostridium</taxon>
    </lineage>
</organism>
<dbReference type="Pfam" id="PF04397">
    <property type="entry name" value="LytTR"/>
    <property type="match status" value="1"/>
</dbReference>
<keyword evidence="5" id="KW-0597">Phosphoprotein</keyword>
<dbReference type="PROSITE" id="PS50930">
    <property type="entry name" value="HTH_LYTTR"/>
    <property type="match status" value="1"/>
</dbReference>
<dbReference type="EMBL" id="JAEEGC010000089">
    <property type="protein sequence ID" value="MBV7274553.1"/>
    <property type="molecule type" value="Genomic_DNA"/>
</dbReference>
<feature type="modified residue" description="4-aspartylphosphate" evidence="5">
    <location>
        <position position="62"/>
    </location>
</feature>
<keyword evidence="2" id="KW-0902">Two-component regulatory system</keyword>
<evidence type="ECO:0000259" key="6">
    <source>
        <dbReference type="PROSITE" id="PS50110"/>
    </source>
</evidence>
<dbReference type="GO" id="GO:0003677">
    <property type="term" value="F:DNA binding"/>
    <property type="evidence" value="ECO:0007669"/>
    <property type="project" value="InterPro"/>
</dbReference>
<dbReference type="PANTHER" id="PTHR37299">
    <property type="entry name" value="TRANSCRIPTIONAL REGULATOR-RELATED"/>
    <property type="match status" value="1"/>
</dbReference>
<keyword evidence="9" id="KW-1185">Reference proteome</keyword>
<name>A0A949TXU3_9CLOT</name>
<evidence type="ECO:0000256" key="2">
    <source>
        <dbReference type="ARBA" id="ARBA00023012"/>
    </source>
</evidence>
<gene>
    <name evidence="8" type="ORF">I6U48_16795</name>
</gene>
<evidence type="ECO:0000256" key="4">
    <source>
        <dbReference type="ARBA" id="ARBA00037164"/>
    </source>
</evidence>
<dbReference type="SMART" id="SM00448">
    <property type="entry name" value="REC"/>
    <property type="match status" value="1"/>
</dbReference>
<dbReference type="PANTHER" id="PTHR37299:SF3">
    <property type="entry name" value="STAGE 0 SPORULATION PROTEIN A HOMOLOG"/>
    <property type="match status" value="1"/>
</dbReference>
<protein>
    <submittedName>
        <fullName evidence="8">Response regulator transcription factor</fullName>
    </submittedName>
</protein>
<evidence type="ECO:0000259" key="7">
    <source>
        <dbReference type="PROSITE" id="PS50930"/>
    </source>
</evidence>
<dbReference type="PROSITE" id="PS50110">
    <property type="entry name" value="RESPONSE_REGULATORY"/>
    <property type="match status" value="1"/>
</dbReference>
<keyword evidence="1" id="KW-0963">Cytoplasm</keyword>
<proteinExistence type="predicted"/>